<gene>
    <name evidence="1" type="ORF">F7731_18475</name>
</gene>
<evidence type="ECO:0000313" key="2">
    <source>
        <dbReference type="Proteomes" id="UP000481030"/>
    </source>
</evidence>
<evidence type="ECO:0000313" key="1">
    <source>
        <dbReference type="EMBL" id="KAB2331565.1"/>
    </source>
</evidence>
<dbReference type="Proteomes" id="UP000481030">
    <property type="component" value="Unassembled WGS sequence"/>
</dbReference>
<accession>A0A6L3V1H5</accession>
<keyword evidence="2" id="KW-1185">Reference proteome</keyword>
<proteinExistence type="predicted"/>
<protein>
    <submittedName>
        <fullName evidence="1">Uncharacterized protein</fullName>
    </submittedName>
</protein>
<name>A0A6L3V1H5_9BACI</name>
<reference evidence="1 2" key="1">
    <citation type="journal article" date="2016" name="Antonie Van Leeuwenhoek">
        <title>Bacillus depressus sp. nov., isolated from soil of a sunflower field.</title>
        <authorList>
            <person name="Wei X."/>
            <person name="Xin D."/>
            <person name="Xin Y."/>
            <person name="Zhang H."/>
            <person name="Wang T."/>
            <person name="Zhang J."/>
        </authorList>
    </citation>
    <scope>NUCLEOTIDE SEQUENCE [LARGE SCALE GENOMIC DNA]</scope>
    <source>
        <strain evidence="1 2">BZ1</strain>
    </source>
</reference>
<sequence>MTADGAISHITFSVGNILEGKLKENGASLSTDIPMEILDGIKICFFTGLSGECIELLQLPS</sequence>
<comment type="caution">
    <text evidence="1">The sequence shown here is derived from an EMBL/GenBank/DDBJ whole genome shotgun (WGS) entry which is preliminary data.</text>
</comment>
<dbReference type="EMBL" id="WBOS01000011">
    <property type="protein sequence ID" value="KAB2331565.1"/>
    <property type="molecule type" value="Genomic_DNA"/>
</dbReference>
<organism evidence="1 2">
    <name type="scientific">Cytobacillus depressus</name>
    <dbReference type="NCBI Taxonomy" id="1602942"/>
    <lineage>
        <taxon>Bacteria</taxon>
        <taxon>Bacillati</taxon>
        <taxon>Bacillota</taxon>
        <taxon>Bacilli</taxon>
        <taxon>Bacillales</taxon>
        <taxon>Bacillaceae</taxon>
        <taxon>Cytobacillus</taxon>
    </lineage>
</organism>
<dbReference type="AlphaFoldDB" id="A0A6L3V1H5"/>